<dbReference type="Pfam" id="PF00650">
    <property type="entry name" value="CRAL_TRIO"/>
    <property type="match status" value="1"/>
</dbReference>
<keyword evidence="6" id="KW-1185">Reference proteome</keyword>
<feature type="compositionally biased region" description="Acidic residues" evidence="1">
    <location>
        <begin position="259"/>
        <end position="273"/>
    </location>
</feature>
<dbReference type="Gene3D" id="2.60.40.10">
    <property type="entry name" value="Immunoglobulins"/>
    <property type="match status" value="1"/>
</dbReference>
<dbReference type="OMA" id="NDALKCW"/>
<dbReference type="Pfam" id="PF00635">
    <property type="entry name" value="Motile_Sperm"/>
    <property type="match status" value="1"/>
</dbReference>
<feature type="domain" description="CRAL-TRIO" evidence="3">
    <location>
        <begin position="87"/>
        <end position="241"/>
    </location>
</feature>
<feature type="transmembrane region" description="Helical" evidence="2">
    <location>
        <begin position="488"/>
        <end position="510"/>
    </location>
</feature>
<dbReference type="Ensembl" id="ENSEBUT00000019915.1">
    <property type="protein sequence ID" value="ENSEBUP00000019339.1"/>
    <property type="gene ID" value="ENSEBUG00000012035.1"/>
</dbReference>
<feature type="region of interest" description="Disordered" evidence="1">
    <location>
        <begin position="250"/>
        <end position="277"/>
    </location>
</feature>
<dbReference type="PANTHER" id="PTHR46384">
    <property type="entry name" value="MOTILE SPERM DOMAIN-CONTAINING PROTEIN 2"/>
    <property type="match status" value="1"/>
</dbReference>
<feature type="domain" description="MSP" evidence="4">
    <location>
        <begin position="327"/>
        <end position="446"/>
    </location>
</feature>
<evidence type="ECO:0000259" key="3">
    <source>
        <dbReference type="PROSITE" id="PS50191"/>
    </source>
</evidence>
<sequence>MTGSDSAVAQDKDMLVTETRQRFFDEHDVDVDSAKYDERDLHRIRTDDDLVHSFARGQNAEDAARAVAEALQWRKEMQVLDLDESSLDRSLLELGALYLHGWDKEGSALLWFRVRLQMRDAKTLIEKKRLTAFWLERHIRGDTGRKITIIFDMTDTGVTSIDMDFIRFIINCFKIYYPELLSKLIVYEMPWIMNAAWKIVKGWLGPAAVSMLKFVGRQDISDDIDSQWLPLHMGGSDMFRYTYPPLPDEETFSSPAITPEDEELNDKENEDPFLSDISTTDSVTTNVRWGSVSSITEAKPLRSEIQEQAQVRTRNIRRPTTSFQGKLLTIRPAEELQFGLHRTKETKCAIVLSNTSTLPVAFKVKTTSPEKYRVKPSSGCIDCSQSVDILLTLLSGFEAATQDKFQVIAAEVRPDSPLASGPDAALFWKSVPRAAMMEHRLRCQVVDDFSKTETSKENGDATSNNLTSKVNSLVFSSREMELQITRCLIYQKITALLLVFTFLLLLSMYISSPASSCGHRHNARS</sequence>
<dbReference type="InterPro" id="IPR013783">
    <property type="entry name" value="Ig-like_fold"/>
</dbReference>
<dbReference type="InterPro" id="IPR053012">
    <property type="entry name" value="ER-organelle_contact"/>
</dbReference>
<dbReference type="SUPFAM" id="SSF52087">
    <property type="entry name" value="CRAL/TRIO domain"/>
    <property type="match status" value="1"/>
</dbReference>
<organism evidence="5 6">
    <name type="scientific">Eptatretus burgeri</name>
    <name type="common">Inshore hagfish</name>
    <dbReference type="NCBI Taxonomy" id="7764"/>
    <lineage>
        <taxon>Eukaryota</taxon>
        <taxon>Metazoa</taxon>
        <taxon>Chordata</taxon>
        <taxon>Craniata</taxon>
        <taxon>Vertebrata</taxon>
        <taxon>Cyclostomata</taxon>
        <taxon>Myxini</taxon>
        <taxon>Myxiniformes</taxon>
        <taxon>Myxinidae</taxon>
        <taxon>Eptatretinae</taxon>
        <taxon>Eptatretus</taxon>
    </lineage>
</organism>
<evidence type="ECO:0000313" key="5">
    <source>
        <dbReference type="Ensembl" id="ENSEBUP00000019339.1"/>
    </source>
</evidence>
<keyword evidence="2" id="KW-0472">Membrane</keyword>
<dbReference type="InterPro" id="IPR000535">
    <property type="entry name" value="MSP_dom"/>
</dbReference>
<proteinExistence type="predicted"/>
<dbReference type="InterPro" id="IPR008962">
    <property type="entry name" value="PapD-like_sf"/>
</dbReference>
<dbReference type="CDD" id="cd00170">
    <property type="entry name" value="SEC14"/>
    <property type="match status" value="1"/>
</dbReference>
<accession>A0A8C4QRG7</accession>
<evidence type="ECO:0000256" key="1">
    <source>
        <dbReference type="SAM" id="MobiDB-lite"/>
    </source>
</evidence>
<dbReference type="Proteomes" id="UP000694388">
    <property type="component" value="Unplaced"/>
</dbReference>
<evidence type="ECO:0000256" key="2">
    <source>
        <dbReference type="SAM" id="Phobius"/>
    </source>
</evidence>
<evidence type="ECO:0000259" key="4">
    <source>
        <dbReference type="PROSITE" id="PS50202"/>
    </source>
</evidence>
<keyword evidence="2" id="KW-1133">Transmembrane helix</keyword>
<dbReference type="GO" id="GO:0140284">
    <property type="term" value="C:endoplasmic reticulum-endosome membrane contact site"/>
    <property type="evidence" value="ECO:0007669"/>
    <property type="project" value="TreeGrafter"/>
</dbReference>
<name>A0A8C4QRG7_EPTBU</name>
<dbReference type="GeneTree" id="ENSGT00390000016713"/>
<dbReference type="Gene3D" id="3.40.525.10">
    <property type="entry name" value="CRAL-TRIO lipid binding domain"/>
    <property type="match status" value="1"/>
</dbReference>
<dbReference type="InterPro" id="IPR001251">
    <property type="entry name" value="CRAL-TRIO_dom"/>
</dbReference>
<dbReference type="PANTHER" id="PTHR46384:SF1">
    <property type="entry name" value="MOTILE SPERM DOMAIN-CONTAINING PROTEIN 2"/>
    <property type="match status" value="1"/>
</dbReference>
<dbReference type="AlphaFoldDB" id="A0A8C4QRG7"/>
<reference evidence="5" key="2">
    <citation type="submission" date="2025-09" db="UniProtKB">
        <authorList>
            <consortium name="Ensembl"/>
        </authorList>
    </citation>
    <scope>IDENTIFICATION</scope>
</reference>
<dbReference type="PROSITE" id="PS50202">
    <property type="entry name" value="MSP"/>
    <property type="match status" value="1"/>
</dbReference>
<reference evidence="5" key="1">
    <citation type="submission" date="2025-08" db="UniProtKB">
        <authorList>
            <consortium name="Ensembl"/>
        </authorList>
    </citation>
    <scope>IDENTIFICATION</scope>
</reference>
<keyword evidence="2" id="KW-0812">Transmembrane</keyword>
<dbReference type="SUPFAM" id="SSF49354">
    <property type="entry name" value="PapD-like"/>
    <property type="match status" value="1"/>
</dbReference>
<dbReference type="PROSITE" id="PS50191">
    <property type="entry name" value="CRAL_TRIO"/>
    <property type="match status" value="1"/>
</dbReference>
<protein>
    <submittedName>
        <fullName evidence="5">Motile sperm domain containing 2</fullName>
    </submittedName>
</protein>
<dbReference type="SMART" id="SM00516">
    <property type="entry name" value="SEC14"/>
    <property type="match status" value="1"/>
</dbReference>
<evidence type="ECO:0000313" key="6">
    <source>
        <dbReference type="Proteomes" id="UP000694388"/>
    </source>
</evidence>
<dbReference type="InterPro" id="IPR036865">
    <property type="entry name" value="CRAL-TRIO_dom_sf"/>
</dbReference>
<dbReference type="GO" id="GO:0012505">
    <property type="term" value="C:endomembrane system"/>
    <property type="evidence" value="ECO:0007669"/>
    <property type="project" value="TreeGrafter"/>
</dbReference>